<dbReference type="Pfam" id="PF13328">
    <property type="entry name" value="HD_4"/>
    <property type="match status" value="1"/>
</dbReference>
<dbReference type="Pfam" id="PF04607">
    <property type="entry name" value="RelA_SpoT"/>
    <property type="match status" value="1"/>
</dbReference>
<dbReference type="Gene3D" id="1.10.3210.10">
    <property type="entry name" value="Hypothetical protein af1432"/>
    <property type="match status" value="1"/>
</dbReference>
<dbReference type="SUPFAM" id="SSF81271">
    <property type="entry name" value="TGS-like"/>
    <property type="match status" value="1"/>
</dbReference>
<evidence type="ECO:0000313" key="6">
    <source>
        <dbReference type="Proteomes" id="UP001447842"/>
    </source>
</evidence>
<evidence type="ECO:0000256" key="1">
    <source>
        <dbReference type="RuleBase" id="RU003847"/>
    </source>
</evidence>
<sequence length="718" mass="82777">MANNFDINQIRAIRDIESATALLHENIPFDEQIEDALLFSKDAHAHQTRKSGEPYVVHPILVAALVASITGDRAMVIAALLHDVVEDTPNTIEAVELRYGSDVAHLVHGLTKIDLIRDKELIPSHSDEKLVVSALTFRKMLLASIKDIRVLVVKLCDRLHNMLTLDSLPPAKQRRIAEETLVVYAPIAHRLGISYIKNFLEDLSFSYVFAEEKKRIDDYLKVNYHDIELRLNGFRQKIAKLMERQGIIPGSYEILSRIKHDYSIYLKMQRKGISIDEVLDLLAIRVLVNDPTQCYSVLGLVHLHFQPLTSRFKDYIAIPKENGYQTLHTTVFDDTSIIEVQIRTFEMHKTAELGVAAHWKYKSGGNNINLDWLQNLQYQEESIEDFYELAKTDLYSEDISVFSPKGKPYTLPRGATALDFAYAVHTEIGDRAESCLVNKESKSLLAELHNGDIVRIMTAEEKLLRCSWMDAVKTSRAKQHIRINCRHRIRDIDSRSGLLIMRGVMQLNVTRIREWMREHNRLQNAWMIARDVDYLREVLHHYLKDLRSHKKFGAFLASHRFKLKLYRFGSIELFSNHTISDVVFDFCCHPKAGDEIVGFVSNGKAHIHHKMCQHAATLIEDEEPMLFVRWKQESIFHYHMIVSMHNAKGALADFLTFLAKLGAEIVSIELGKERQEHQQLCELEFQSSEADINRLRAKIEQKIHIIQFIRTDDAYRSV</sequence>
<dbReference type="InterPro" id="IPR012676">
    <property type="entry name" value="TGS-like"/>
</dbReference>
<dbReference type="InterPro" id="IPR004095">
    <property type="entry name" value="TGS"/>
</dbReference>
<dbReference type="CDD" id="cd00077">
    <property type="entry name" value="HDc"/>
    <property type="match status" value="1"/>
</dbReference>
<accession>A0ABZ3H943</accession>
<dbReference type="CDD" id="cd05399">
    <property type="entry name" value="NT_Rel-Spo_like"/>
    <property type="match status" value="1"/>
</dbReference>
<dbReference type="InterPro" id="IPR003607">
    <property type="entry name" value="HD/PDEase_dom"/>
</dbReference>
<comment type="function">
    <text evidence="1">In eubacteria ppGpp (guanosine 3'-diphosphate 5'-diphosphate) is a mediator of the stringent response that coordinates a variety of cellular activities in response to changes in nutritional abundance.</text>
</comment>
<dbReference type="InterPro" id="IPR012675">
    <property type="entry name" value="Beta-grasp_dom_sf"/>
</dbReference>
<dbReference type="SMART" id="SM00954">
    <property type="entry name" value="RelA_SpoT"/>
    <property type="match status" value="1"/>
</dbReference>
<dbReference type="PROSITE" id="PS51880">
    <property type="entry name" value="TGS"/>
    <property type="match status" value="1"/>
</dbReference>
<dbReference type="PROSITE" id="PS51831">
    <property type="entry name" value="HD"/>
    <property type="match status" value="1"/>
</dbReference>
<dbReference type="InterPro" id="IPR002912">
    <property type="entry name" value="ACT_dom"/>
</dbReference>
<proteinExistence type="inferred from homology"/>
<dbReference type="SMART" id="SM00471">
    <property type="entry name" value="HDc"/>
    <property type="match status" value="1"/>
</dbReference>
<dbReference type="InterPro" id="IPR045865">
    <property type="entry name" value="ACT-like_dom_sf"/>
</dbReference>
<feature type="domain" description="ACT" evidence="2">
    <location>
        <begin position="639"/>
        <end position="716"/>
    </location>
</feature>
<dbReference type="PANTHER" id="PTHR21262:SF36">
    <property type="entry name" value="BIFUNCTIONAL (P)PPGPP SYNTHASE_HYDROLASE SPOT"/>
    <property type="match status" value="1"/>
</dbReference>
<dbReference type="EMBL" id="CP147920">
    <property type="protein sequence ID" value="XAU14623.1"/>
    <property type="molecule type" value="Genomic_DNA"/>
</dbReference>
<comment type="similarity">
    <text evidence="1">Belongs to the relA/spoT family.</text>
</comment>
<feature type="domain" description="HD" evidence="3">
    <location>
        <begin position="55"/>
        <end position="162"/>
    </location>
</feature>
<dbReference type="PROSITE" id="PS51671">
    <property type="entry name" value="ACT"/>
    <property type="match status" value="1"/>
</dbReference>
<protein>
    <submittedName>
        <fullName evidence="5">RelA/SpoT family protein</fullName>
    </submittedName>
</protein>
<dbReference type="InterPro" id="IPR004811">
    <property type="entry name" value="RelA/Spo_fam"/>
</dbReference>
<keyword evidence="6" id="KW-1185">Reference proteome</keyword>
<feature type="domain" description="TGS" evidence="4">
    <location>
        <begin position="397"/>
        <end position="458"/>
    </location>
</feature>
<evidence type="ECO:0000259" key="3">
    <source>
        <dbReference type="PROSITE" id="PS51831"/>
    </source>
</evidence>
<dbReference type="SUPFAM" id="SSF55021">
    <property type="entry name" value="ACT-like"/>
    <property type="match status" value="1"/>
</dbReference>
<dbReference type="InterPro" id="IPR007685">
    <property type="entry name" value="RelA_SpoT"/>
</dbReference>
<dbReference type="RefSeq" id="WP_345969729.1">
    <property type="nucleotide sequence ID" value="NZ_CP147920.1"/>
</dbReference>
<dbReference type="SUPFAM" id="SSF81301">
    <property type="entry name" value="Nucleotidyltransferase"/>
    <property type="match status" value="1"/>
</dbReference>
<dbReference type="NCBIfam" id="TIGR00691">
    <property type="entry name" value="spoT_relA"/>
    <property type="match status" value="1"/>
</dbReference>
<evidence type="ECO:0000313" key="5">
    <source>
        <dbReference type="EMBL" id="XAU14623.1"/>
    </source>
</evidence>
<evidence type="ECO:0000259" key="2">
    <source>
        <dbReference type="PROSITE" id="PS51671"/>
    </source>
</evidence>
<dbReference type="InterPro" id="IPR043519">
    <property type="entry name" value="NT_sf"/>
</dbReference>
<gene>
    <name evidence="5" type="ORF">WCY31_10260</name>
</gene>
<name>A0ABZ3H943_9BACT</name>
<dbReference type="Proteomes" id="UP001447842">
    <property type="component" value="Chromosome"/>
</dbReference>
<evidence type="ECO:0000259" key="4">
    <source>
        <dbReference type="PROSITE" id="PS51880"/>
    </source>
</evidence>
<dbReference type="SUPFAM" id="SSF109604">
    <property type="entry name" value="HD-domain/PDEase-like"/>
    <property type="match status" value="1"/>
</dbReference>
<dbReference type="Gene3D" id="3.10.20.30">
    <property type="match status" value="1"/>
</dbReference>
<dbReference type="Pfam" id="PF02824">
    <property type="entry name" value="TGS"/>
    <property type="match status" value="1"/>
</dbReference>
<reference evidence="5 6" key="1">
    <citation type="submission" date="2024-03" db="EMBL/GenBank/DDBJ databases">
        <title>Sulfurimonas sp. HSL3-1.</title>
        <authorList>
            <person name="Wang S."/>
        </authorList>
    </citation>
    <scope>NUCLEOTIDE SEQUENCE [LARGE SCALE GENOMIC DNA]</scope>
    <source>
        <strain evidence="5 6">HSL3-1</strain>
    </source>
</reference>
<organism evidence="5 6">
    <name type="scientific">Sulfurimonas diazotrophicus</name>
    <dbReference type="NCBI Taxonomy" id="3131939"/>
    <lineage>
        <taxon>Bacteria</taxon>
        <taxon>Pseudomonadati</taxon>
        <taxon>Campylobacterota</taxon>
        <taxon>Epsilonproteobacteria</taxon>
        <taxon>Campylobacterales</taxon>
        <taxon>Sulfurimonadaceae</taxon>
        <taxon>Sulfurimonas</taxon>
    </lineage>
</organism>
<dbReference type="PANTHER" id="PTHR21262">
    <property type="entry name" value="GUANOSINE-3',5'-BIS DIPHOSPHATE 3'-PYROPHOSPHOHYDROLASE"/>
    <property type="match status" value="1"/>
</dbReference>
<dbReference type="InterPro" id="IPR006674">
    <property type="entry name" value="HD_domain"/>
</dbReference>
<dbReference type="Gene3D" id="3.30.460.10">
    <property type="entry name" value="Beta Polymerase, domain 2"/>
    <property type="match status" value="1"/>
</dbReference>